<proteinExistence type="inferred from homology"/>
<dbReference type="GO" id="GO:0031412">
    <property type="term" value="P:gas vesicle organization"/>
    <property type="evidence" value="ECO:0007669"/>
    <property type="project" value="InterPro"/>
</dbReference>
<dbReference type="PATRIC" id="fig|706587.4.peg.5605"/>
<comment type="similarity">
    <text evidence="3">Belongs to the gas vesicle GvpF/GvpL family.</text>
</comment>
<comment type="subcellular location">
    <subcellularLocation>
        <location evidence="2">Gas vesicle</location>
    </subcellularLocation>
</comment>
<protein>
    <submittedName>
        <fullName evidence="4">Gas vesicle synthesis protein GvpL/GvpF</fullName>
    </submittedName>
</protein>
<dbReference type="InterPro" id="IPR009430">
    <property type="entry name" value="GvpL/GvpF"/>
</dbReference>
<dbReference type="Pfam" id="PF06386">
    <property type="entry name" value="GvpL_GvpF"/>
    <property type="match status" value="1"/>
</dbReference>
<name>I4CDC2_DESTA</name>
<dbReference type="eggNOG" id="COG0154">
    <property type="taxonomic scope" value="Bacteria"/>
</dbReference>
<keyword evidence="5" id="KW-1185">Reference proteome</keyword>
<organism evidence="4 5">
    <name type="scientific">Desulfomonile tiedjei (strain ATCC 49306 / DSM 6799 / DCB-1)</name>
    <dbReference type="NCBI Taxonomy" id="706587"/>
    <lineage>
        <taxon>Bacteria</taxon>
        <taxon>Pseudomonadati</taxon>
        <taxon>Thermodesulfobacteriota</taxon>
        <taxon>Desulfomonilia</taxon>
        <taxon>Desulfomonilales</taxon>
        <taxon>Desulfomonilaceae</taxon>
        <taxon>Desulfomonile</taxon>
    </lineage>
</organism>
<dbReference type="EMBL" id="CP003360">
    <property type="protein sequence ID" value="AFM27563.1"/>
    <property type="molecule type" value="Genomic_DNA"/>
</dbReference>
<dbReference type="OrthoDB" id="144737at2"/>
<evidence type="ECO:0000256" key="3">
    <source>
        <dbReference type="ARBA" id="ARBA00035643"/>
    </source>
</evidence>
<accession>I4CDC2</accession>
<dbReference type="HOGENOM" id="CLU_065736_3_0_7"/>
<dbReference type="Proteomes" id="UP000006055">
    <property type="component" value="Chromosome"/>
</dbReference>
<reference evidence="5" key="1">
    <citation type="submission" date="2012-06" db="EMBL/GenBank/DDBJ databases">
        <title>Complete sequence of chromosome of Desulfomonile tiedjei DSM 6799.</title>
        <authorList>
            <person name="Lucas S."/>
            <person name="Copeland A."/>
            <person name="Lapidus A."/>
            <person name="Glavina del Rio T."/>
            <person name="Dalin E."/>
            <person name="Tice H."/>
            <person name="Bruce D."/>
            <person name="Goodwin L."/>
            <person name="Pitluck S."/>
            <person name="Peters L."/>
            <person name="Ovchinnikova G."/>
            <person name="Zeytun A."/>
            <person name="Lu M."/>
            <person name="Kyrpides N."/>
            <person name="Mavromatis K."/>
            <person name="Ivanova N."/>
            <person name="Brettin T."/>
            <person name="Detter J.C."/>
            <person name="Han C."/>
            <person name="Larimer F."/>
            <person name="Land M."/>
            <person name="Hauser L."/>
            <person name="Markowitz V."/>
            <person name="Cheng J.-F."/>
            <person name="Hugenholtz P."/>
            <person name="Woyke T."/>
            <person name="Wu D."/>
            <person name="Spring S."/>
            <person name="Schroeder M."/>
            <person name="Brambilla E."/>
            <person name="Klenk H.-P."/>
            <person name="Eisen J.A."/>
        </authorList>
    </citation>
    <scope>NUCLEOTIDE SEQUENCE [LARGE SCALE GENOMIC DNA]</scope>
    <source>
        <strain evidence="5">ATCC 49306 / DSM 6799 / DCB-1</strain>
    </source>
</reference>
<evidence type="ECO:0000256" key="2">
    <source>
        <dbReference type="ARBA" id="ARBA00035108"/>
    </source>
</evidence>
<evidence type="ECO:0000256" key="1">
    <source>
        <dbReference type="ARBA" id="ARBA00022987"/>
    </source>
</evidence>
<dbReference type="GO" id="GO:0031411">
    <property type="term" value="C:gas vesicle"/>
    <property type="evidence" value="ECO:0007669"/>
    <property type="project" value="UniProtKB-SubCell"/>
</dbReference>
<sequence>MEKATIKTTGSNGRYLYAVVPGSQERVYGCLGINGGNVYTIAAKDVAAVVSDVPHQKIRPERRHFAAHQAVLKRVMLDGDLLPMSFGIISQGPKAVRAILSRNNKSVQQQLKRISGKAEMGIKVTWDVPNIFEYFIDVNRELREARNKLVQPNYLPTQQEKIEIGRMFEEILNLERERHTKQVERVMSKRCSEIKRSKCRTEIEVMNLSCLVDRTLLSDFEAGVLEAASHFDDSFAFDFNGPWAPHNFVDLEIDV</sequence>
<gene>
    <name evidence="4" type="ordered locus">Desti_4949</name>
</gene>
<dbReference type="PANTHER" id="PTHR36852">
    <property type="entry name" value="PROTEIN GVPL 2"/>
    <property type="match status" value="1"/>
</dbReference>
<dbReference type="PANTHER" id="PTHR36852:SF1">
    <property type="entry name" value="PROTEIN GVPL 2"/>
    <property type="match status" value="1"/>
</dbReference>
<evidence type="ECO:0000313" key="5">
    <source>
        <dbReference type="Proteomes" id="UP000006055"/>
    </source>
</evidence>
<dbReference type="AlphaFoldDB" id="I4CDC2"/>
<keyword evidence="1" id="KW-0304">Gas vesicle</keyword>
<dbReference type="STRING" id="706587.Desti_4949"/>
<dbReference type="KEGG" id="dti:Desti_4949"/>
<dbReference type="RefSeq" id="WP_014812668.1">
    <property type="nucleotide sequence ID" value="NC_018025.1"/>
</dbReference>
<evidence type="ECO:0000313" key="4">
    <source>
        <dbReference type="EMBL" id="AFM27563.1"/>
    </source>
</evidence>